<keyword evidence="5" id="KW-1185">Reference proteome</keyword>
<comment type="similarity">
    <text evidence="2">Belongs to the LarC family.</text>
</comment>
<evidence type="ECO:0000313" key="4">
    <source>
        <dbReference type="EMBL" id="EFM24904.1"/>
    </source>
</evidence>
<dbReference type="EMBL" id="AEEH01000047">
    <property type="protein sequence ID" value="EFM24904.1"/>
    <property type="molecule type" value="Genomic_DNA"/>
</dbReference>
<dbReference type="EC" id="4.99.1.12" evidence="2"/>
<sequence length="427" mass="48923">MDLLLECYSGISGNMFIGALLDLGVPFEYLKNEIDKLNIHGYELVYKKVDKLGIDSTYFNVKLLEDEHHTHEHCHNHEHNDDLNEDKHDHGDEHEHSHHHEHDQDNHGHHHSHVHRNLNDIKTIINGSDLSNYVKENSLKIFEYIAWAESKIHGKSIDEVHFHEVGAIDSIIDAVGASVCLEYLKVNTIYASNIYKGHGFVNCAHGLFPVPAPATLEILNETPFELKQSVVESELITPTGAAILATFAKPLMSSYKSIKTSYGAGTKDFEIPNVLRISEIELKENKNKKTNEIFLLETNLDDISGEDLGFFMKLCMNEGALDVFYTPIYMKKNRPAYKLSVIAKRTNVKSMAKLIFKHTTSIGVRISKYRRFEMDRSFEDIDTKYGKVTKKILKYEDIEKESYEYEDLKKIATENNISIEEVRSNLK</sequence>
<dbReference type="STRING" id="862517.HMPREF9225_1475"/>
<feature type="region of interest" description="Disordered" evidence="3">
    <location>
        <begin position="72"/>
        <end position="113"/>
    </location>
</feature>
<dbReference type="NCBIfam" id="TIGR00299">
    <property type="entry name" value="nickel pincer cofactor biosynthesis protein LarC"/>
    <property type="match status" value="1"/>
</dbReference>
<keyword evidence="1 2" id="KW-0533">Nickel</keyword>
<evidence type="ECO:0000313" key="5">
    <source>
        <dbReference type="Proteomes" id="UP000003280"/>
    </source>
</evidence>
<reference evidence="4 5" key="1">
    <citation type="submission" date="2010-07" db="EMBL/GenBank/DDBJ databases">
        <authorList>
            <person name="Muzny D."/>
            <person name="Qin X."/>
            <person name="Deng J."/>
            <person name="Jiang H."/>
            <person name="Liu Y."/>
            <person name="Qu J."/>
            <person name="Song X.-Z."/>
            <person name="Zhang L."/>
            <person name="Thornton R."/>
            <person name="Coyle M."/>
            <person name="Francisco L."/>
            <person name="Jackson L."/>
            <person name="Javaid M."/>
            <person name="Korchina V."/>
            <person name="Kovar C."/>
            <person name="Mata R."/>
            <person name="Mathew T."/>
            <person name="Ngo R."/>
            <person name="Nguyen L."/>
            <person name="Nguyen N."/>
            <person name="Okwuonu G."/>
            <person name="Ongeri F."/>
            <person name="Pham C."/>
            <person name="Simmons D."/>
            <person name="Wilczek-Boney K."/>
            <person name="Hale W."/>
            <person name="Jakkamsetti A."/>
            <person name="Pham P."/>
            <person name="Ruth R."/>
            <person name="San Lucas F."/>
            <person name="Warren J."/>
            <person name="Zhang J."/>
            <person name="Zhao Z."/>
            <person name="Zhou C."/>
            <person name="Zhu D."/>
            <person name="Lee S."/>
            <person name="Bess C."/>
            <person name="Blankenburg K."/>
            <person name="Forbes L."/>
            <person name="Fu Q."/>
            <person name="Gubbala S."/>
            <person name="Hirani K."/>
            <person name="Jayaseelan J.C."/>
            <person name="Lara F."/>
            <person name="Munidasa M."/>
            <person name="Palculict T."/>
            <person name="Patil S."/>
            <person name="Pu L.-L."/>
            <person name="Saada N."/>
            <person name="Tang L."/>
            <person name="Weissenberger G."/>
            <person name="Zhu Y."/>
            <person name="Hemphill L."/>
            <person name="Shang Y."/>
            <person name="Youmans B."/>
            <person name="Ayvaz T."/>
            <person name="Ross M."/>
            <person name="Santibanez J."/>
            <person name="Aqrawi P."/>
            <person name="Gross S."/>
            <person name="Joshi V."/>
            <person name="Fowler G."/>
            <person name="Nazareth L."/>
            <person name="Reid J."/>
            <person name="Worley K."/>
            <person name="Petrosino J."/>
            <person name="Highlander S."/>
            <person name="Gibbs R."/>
        </authorList>
    </citation>
    <scope>NUCLEOTIDE SEQUENCE [LARGE SCALE GENOMIC DNA]</scope>
    <source>
        <strain evidence="4 5">ATCC BAA-1640</strain>
    </source>
</reference>
<dbReference type="Proteomes" id="UP000003280">
    <property type="component" value="Unassembled WGS sequence"/>
</dbReference>
<dbReference type="Gene3D" id="3.30.70.1380">
    <property type="entry name" value="Transcriptional regulatory protein pf0864 domain like"/>
    <property type="match status" value="1"/>
</dbReference>
<dbReference type="GO" id="GO:0051604">
    <property type="term" value="P:protein maturation"/>
    <property type="evidence" value="ECO:0007669"/>
    <property type="project" value="UniProtKB-UniRule"/>
</dbReference>
<dbReference type="HAMAP" id="MF_01074">
    <property type="entry name" value="LarC"/>
    <property type="match status" value="1"/>
</dbReference>
<dbReference type="eggNOG" id="COG1641">
    <property type="taxonomic scope" value="Bacteria"/>
</dbReference>
<dbReference type="GO" id="GO:0016151">
    <property type="term" value="F:nickel cation binding"/>
    <property type="evidence" value="ECO:0007669"/>
    <property type="project" value="UniProtKB-UniRule"/>
</dbReference>
<comment type="function">
    <text evidence="2">Involved in the biosynthesis of a nickel-pincer cofactor ((SCS)Ni(II) pincer complex). Binds Ni(2+), and functions in nickel delivery to pyridinium-3,5-bisthiocarboxylic acid mononucleotide (P2TMN), to form the mature cofactor. Is thus probably required for the activation of nickel-pincer cofactor-dependent enzymes.</text>
</comment>
<gene>
    <name evidence="2" type="primary">larC</name>
    <name evidence="4" type="ORF">HMPREF9225_1475</name>
</gene>
<dbReference type="AlphaFoldDB" id="E0NMT6"/>
<name>E0NMT6_9FIRM</name>
<keyword evidence="2" id="KW-0456">Lyase</keyword>
<comment type="catalytic activity">
    <reaction evidence="2">
        <text>Ni(II)-pyridinium-3,5-bisthiocarboxylate mononucleotide = pyridinium-3,5-bisthiocarboxylate mononucleotide + Ni(2+)</text>
        <dbReference type="Rhea" id="RHEA:54784"/>
        <dbReference type="ChEBI" id="CHEBI:49786"/>
        <dbReference type="ChEBI" id="CHEBI:137372"/>
        <dbReference type="ChEBI" id="CHEBI:137373"/>
        <dbReference type="EC" id="4.99.1.12"/>
    </reaction>
</comment>
<evidence type="ECO:0000256" key="2">
    <source>
        <dbReference type="HAMAP-Rule" id="MF_01074"/>
    </source>
</evidence>
<evidence type="ECO:0000256" key="1">
    <source>
        <dbReference type="ARBA" id="ARBA00022596"/>
    </source>
</evidence>
<dbReference type="PANTHER" id="PTHR36566:SF1">
    <property type="entry name" value="PYRIDINIUM-3,5-BISTHIOCARBOXYLIC ACID MONONUCLEOTIDE NICKEL INSERTION PROTEIN"/>
    <property type="match status" value="1"/>
</dbReference>
<dbReference type="PANTHER" id="PTHR36566">
    <property type="entry name" value="NICKEL INSERTION PROTEIN-RELATED"/>
    <property type="match status" value="1"/>
</dbReference>
<dbReference type="InterPro" id="IPR002822">
    <property type="entry name" value="Ni_insertion"/>
</dbReference>
<dbReference type="OrthoDB" id="9765625at2"/>
<dbReference type="HOGENOM" id="CLU_028523_2_1_9"/>
<dbReference type="Pfam" id="PF01969">
    <property type="entry name" value="Ni_insertion"/>
    <property type="match status" value="1"/>
</dbReference>
<dbReference type="GO" id="GO:0016829">
    <property type="term" value="F:lyase activity"/>
    <property type="evidence" value="ECO:0007669"/>
    <property type="project" value="UniProtKB-UniRule"/>
</dbReference>
<evidence type="ECO:0000256" key="3">
    <source>
        <dbReference type="SAM" id="MobiDB-lite"/>
    </source>
</evidence>
<dbReference type="RefSeq" id="WP_008902265.1">
    <property type="nucleotide sequence ID" value="NZ_GL397071.1"/>
</dbReference>
<comment type="caution">
    <text evidence="4">The sequence shown here is derived from an EMBL/GenBank/DDBJ whole genome shotgun (WGS) entry which is preliminary data.</text>
</comment>
<proteinExistence type="inferred from homology"/>
<feature type="compositionally biased region" description="Basic and acidic residues" evidence="3">
    <location>
        <begin position="72"/>
        <end position="107"/>
    </location>
</feature>
<organism evidence="4 5">
    <name type="scientific">Peptoniphilus duerdenii ATCC BAA-1640</name>
    <dbReference type="NCBI Taxonomy" id="862517"/>
    <lineage>
        <taxon>Bacteria</taxon>
        <taxon>Bacillati</taxon>
        <taxon>Bacillota</taxon>
        <taxon>Tissierellia</taxon>
        <taxon>Tissierellales</taxon>
        <taxon>Peptoniphilaceae</taxon>
        <taxon>Peptoniphilus</taxon>
    </lineage>
</organism>
<accession>E0NMT6</accession>
<protein>
    <recommendedName>
        <fullName evidence="2">Pyridinium-3,5-bisthiocarboxylic acid mononucleotide nickel insertion protein</fullName>
        <shortName evidence="2">P2TMN nickel insertion protein</shortName>
        <ecNumber evidence="2">4.99.1.12</ecNumber>
    </recommendedName>
    <alternativeName>
        <fullName evidence="2">Nickel-pincer cofactor biosynthesis protein LarC</fullName>
    </alternativeName>
</protein>